<dbReference type="PANTHER" id="PTHR36846:SF1">
    <property type="entry name" value="PROTEIN VIAA"/>
    <property type="match status" value="1"/>
</dbReference>
<comment type="caution">
    <text evidence="3">The sequence shown here is derived from an EMBL/GenBank/DDBJ whole genome shotgun (WGS) entry which is preliminary data.</text>
</comment>
<dbReference type="SUPFAM" id="SSF53300">
    <property type="entry name" value="vWA-like"/>
    <property type="match status" value="1"/>
</dbReference>
<feature type="domain" description="VWFA" evidence="2">
    <location>
        <begin position="377"/>
        <end position="545"/>
    </location>
</feature>
<dbReference type="Pfam" id="PF13519">
    <property type="entry name" value="VWA_2"/>
    <property type="match status" value="1"/>
</dbReference>
<dbReference type="EMBL" id="JALJOR010000003">
    <property type="protein sequence ID" value="KAK9819714.1"/>
    <property type="molecule type" value="Genomic_DNA"/>
</dbReference>
<evidence type="ECO:0000259" key="2">
    <source>
        <dbReference type="SMART" id="SM00327"/>
    </source>
</evidence>
<feature type="compositionally biased region" description="Low complexity" evidence="1">
    <location>
        <begin position="137"/>
        <end position="147"/>
    </location>
</feature>
<sequence>MELPGTSSIRELTERAYALSTWKTKLARGVLPRLDEQEWPQEPFRATFLQALRNLEMPRFCRRHPQLLDSLLKNMLELVHEFEGKLQEQQEQHAQQSGEGSPSPQQTRGDSQPQDDNQDGEAGGQQSPDMDAEQMEEALQQAGQQGKQGEKKDIQISMEASEGGLNPEQQQQEGDAEAAEEAAAQLAKELVDKFEEQWKPALDGVEAAQQTFDNLEDLMNGPDGFDLSHSVWKKTGWQEVDELRKKLQNLREIRDLVRSLGRGGGKGPLRRAPEEVWASKRRPGVIRSPLQPEETRGLTRSGDLSRMLPFEAHLLAAGWPKQPNPDGSPKEGSRPARLLHMVRRAERGLMSYERTGWLEDEPARRTGRTEIRPAAEAGPIIVCLDTSGSMAGTRETVAKAVALECMRGAHRQQRACYLYAFSGPGDVNELELKVDASSLNELLDFLSGSFGGGTDVDRPLELSLQRLGEKDWELADILMVTDGEICPPRQPLLDQLARARADKGLEVHGLLVGRNDTSPVMESICSHLHVFKSWNEVGGSRNDYRW</sequence>
<proteinExistence type="predicted"/>
<keyword evidence="4" id="KW-1185">Reference proteome</keyword>
<dbReference type="PANTHER" id="PTHR36846">
    <property type="entry name" value="PROTEIN VIAA"/>
    <property type="match status" value="1"/>
</dbReference>
<evidence type="ECO:0000313" key="4">
    <source>
        <dbReference type="Proteomes" id="UP001489004"/>
    </source>
</evidence>
<evidence type="ECO:0000313" key="3">
    <source>
        <dbReference type="EMBL" id="KAK9819714.1"/>
    </source>
</evidence>
<feature type="region of interest" description="Disordered" evidence="1">
    <location>
        <begin position="86"/>
        <end position="184"/>
    </location>
</feature>
<protein>
    <recommendedName>
        <fullName evidence="2">VWFA domain-containing protein</fullName>
    </recommendedName>
</protein>
<dbReference type="AlphaFoldDB" id="A0AAW1QE71"/>
<dbReference type="SMART" id="SM00327">
    <property type="entry name" value="VWA"/>
    <property type="match status" value="1"/>
</dbReference>
<dbReference type="InterPro" id="IPR036465">
    <property type="entry name" value="vWFA_dom_sf"/>
</dbReference>
<reference evidence="3 4" key="1">
    <citation type="journal article" date="2024" name="Nat. Commun.">
        <title>Phylogenomics reveals the evolutionary origins of lichenization in chlorophyte algae.</title>
        <authorList>
            <person name="Puginier C."/>
            <person name="Libourel C."/>
            <person name="Otte J."/>
            <person name="Skaloud P."/>
            <person name="Haon M."/>
            <person name="Grisel S."/>
            <person name="Petersen M."/>
            <person name="Berrin J.G."/>
            <person name="Delaux P.M."/>
            <person name="Dal Grande F."/>
            <person name="Keller J."/>
        </authorList>
    </citation>
    <scope>NUCLEOTIDE SEQUENCE [LARGE SCALE GENOMIC DNA]</scope>
    <source>
        <strain evidence="3 4">SAG 2043</strain>
    </source>
</reference>
<dbReference type="GO" id="GO:0005829">
    <property type="term" value="C:cytosol"/>
    <property type="evidence" value="ECO:0007669"/>
    <property type="project" value="TreeGrafter"/>
</dbReference>
<name>A0AAW1QE71_9CHLO</name>
<feature type="compositionally biased region" description="Low complexity" evidence="1">
    <location>
        <begin position="92"/>
        <end position="106"/>
    </location>
</feature>
<organism evidence="3 4">
    <name type="scientific">[Myrmecia] bisecta</name>
    <dbReference type="NCBI Taxonomy" id="41462"/>
    <lineage>
        <taxon>Eukaryota</taxon>
        <taxon>Viridiplantae</taxon>
        <taxon>Chlorophyta</taxon>
        <taxon>core chlorophytes</taxon>
        <taxon>Trebouxiophyceae</taxon>
        <taxon>Trebouxiales</taxon>
        <taxon>Trebouxiaceae</taxon>
        <taxon>Myrmecia</taxon>
    </lineage>
</organism>
<dbReference type="Proteomes" id="UP001489004">
    <property type="component" value="Unassembled WGS sequence"/>
</dbReference>
<gene>
    <name evidence="3" type="ORF">WJX72_001579</name>
</gene>
<dbReference type="Gene3D" id="3.40.50.410">
    <property type="entry name" value="von Willebrand factor, type A domain"/>
    <property type="match status" value="1"/>
</dbReference>
<dbReference type="InterPro" id="IPR002035">
    <property type="entry name" value="VWF_A"/>
</dbReference>
<accession>A0AAW1QE71</accession>
<evidence type="ECO:0000256" key="1">
    <source>
        <dbReference type="SAM" id="MobiDB-lite"/>
    </source>
</evidence>